<dbReference type="PANTHER" id="PTHR13593:SF146">
    <property type="entry name" value="PLC-LIKE PHOSPHODIESTERASE"/>
    <property type="match status" value="1"/>
</dbReference>
<dbReference type="EMBL" id="CP138582">
    <property type="protein sequence ID" value="WPG99468.1"/>
    <property type="molecule type" value="Genomic_DNA"/>
</dbReference>
<evidence type="ECO:0000256" key="1">
    <source>
        <dbReference type="SAM" id="SignalP"/>
    </source>
</evidence>
<dbReference type="GO" id="GO:0008081">
    <property type="term" value="F:phosphoric diester hydrolase activity"/>
    <property type="evidence" value="ECO:0007669"/>
    <property type="project" value="InterPro"/>
</dbReference>
<dbReference type="SUPFAM" id="SSF51695">
    <property type="entry name" value="PLC-like phosphodiesterases"/>
    <property type="match status" value="1"/>
</dbReference>
<feature type="signal peptide" evidence="1">
    <location>
        <begin position="1"/>
        <end position="18"/>
    </location>
</feature>
<dbReference type="PANTHER" id="PTHR13593">
    <property type="match status" value="1"/>
</dbReference>
<gene>
    <name evidence="2" type="ORF">R9X50_00228200</name>
</gene>
<dbReference type="Proteomes" id="UP001303373">
    <property type="component" value="Chromosome 3"/>
</dbReference>
<dbReference type="InterPro" id="IPR051057">
    <property type="entry name" value="PI-PLC_domain"/>
</dbReference>
<evidence type="ECO:0000313" key="3">
    <source>
        <dbReference type="Proteomes" id="UP001303373"/>
    </source>
</evidence>
<accession>A0AAQ3M0Y2</accession>
<keyword evidence="3" id="KW-1185">Reference proteome</keyword>
<organism evidence="2 3">
    <name type="scientific">Acrodontium crateriforme</name>
    <dbReference type="NCBI Taxonomy" id="150365"/>
    <lineage>
        <taxon>Eukaryota</taxon>
        <taxon>Fungi</taxon>
        <taxon>Dikarya</taxon>
        <taxon>Ascomycota</taxon>
        <taxon>Pezizomycotina</taxon>
        <taxon>Dothideomycetes</taxon>
        <taxon>Dothideomycetidae</taxon>
        <taxon>Mycosphaerellales</taxon>
        <taxon>Teratosphaeriaceae</taxon>
        <taxon>Acrodontium</taxon>
    </lineage>
</organism>
<sequence length="310" mass="34183">MHSLVVVAAAALIGLASTSPIEPRQQVCNGRSEYCNRKYSEISYVGAHDSAFVGSTIDPRVDQEESLTQQLDAGIRFVEVQFHKSKNDPNVMELCHTSCDLLDAGPLQNYLSTLKTWLDGHPNEVVTLMFANNDDVQMTILDGEFAASGLKNYGFIPKTSPNTMPIDQWPTLSEIIASGKRLITFVDYVANEQEVPYILAEYNYMFSTPYDTTDPNFPECTLDIPKGADPTGRMTVMNHFLDVSIFGIDIPDNAEDYQTNAVSGNGSITAQADICNSMYGHQPQFVLVDMFDRGDVLAASWRLNGLADPS</sequence>
<keyword evidence="1" id="KW-0732">Signal</keyword>
<dbReference type="Pfam" id="PF26146">
    <property type="entry name" value="PI-PLC_X"/>
    <property type="match status" value="1"/>
</dbReference>
<dbReference type="GO" id="GO:0006629">
    <property type="term" value="P:lipid metabolic process"/>
    <property type="evidence" value="ECO:0007669"/>
    <property type="project" value="InterPro"/>
</dbReference>
<name>A0AAQ3M0Y2_9PEZI</name>
<proteinExistence type="predicted"/>
<protein>
    <submittedName>
        <fullName evidence="2">Pi-plc x domain-containing protein 1</fullName>
    </submittedName>
</protein>
<feature type="chain" id="PRO_5042816407" evidence="1">
    <location>
        <begin position="19"/>
        <end position="310"/>
    </location>
</feature>
<evidence type="ECO:0000313" key="2">
    <source>
        <dbReference type="EMBL" id="WPG99468.1"/>
    </source>
</evidence>
<reference evidence="2 3" key="1">
    <citation type="submission" date="2023-11" db="EMBL/GenBank/DDBJ databases">
        <title>An acidophilic fungus is an integral part of prey digestion in a carnivorous sundew plant.</title>
        <authorList>
            <person name="Tsai I.J."/>
        </authorList>
    </citation>
    <scope>NUCLEOTIDE SEQUENCE [LARGE SCALE GENOMIC DNA]</scope>
    <source>
        <strain evidence="2">169a</strain>
    </source>
</reference>
<dbReference type="PROSITE" id="PS50007">
    <property type="entry name" value="PIPLC_X_DOMAIN"/>
    <property type="match status" value="1"/>
</dbReference>
<dbReference type="AlphaFoldDB" id="A0AAQ3M0Y2"/>
<dbReference type="Gene3D" id="3.20.20.190">
    <property type="entry name" value="Phosphatidylinositol (PI) phosphodiesterase"/>
    <property type="match status" value="1"/>
</dbReference>
<dbReference type="InterPro" id="IPR017946">
    <property type="entry name" value="PLC-like_Pdiesterase_TIM-brl"/>
</dbReference>